<evidence type="ECO:0000256" key="5">
    <source>
        <dbReference type="SAM" id="Phobius"/>
    </source>
</evidence>
<dbReference type="InterPro" id="IPR051417">
    <property type="entry name" value="SDr/BOS_complex"/>
</dbReference>
<dbReference type="GO" id="GO:0005975">
    <property type="term" value="P:carbohydrate metabolic process"/>
    <property type="evidence" value="ECO:0007669"/>
    <property type="project" value="UniProtKB-ARBA"/>
</dbReference>
<evidence type="ECO:0000259" key="7">
    <source>
        <dbReference type="Pfam" id="PF19407"/>
    </source>
</evidence>
<dbReference type="PANTHER" id="PTHR23303">
    <property type="entry name" value="CARBOXYPEPTIDASE REGULATORY REGION-CONTAINING"/>
    <property type="match status" value="1"/>
</dbReference>
<dbReference type="EMBL" id="CP049863">
    <property type="protein sequence ID" value="QIK64170.1"/>
    <property type="molecule type" value="Genomic_DNA"/>
</dbReference>
<dbReference type="RefSeq" id="WP_166292507.1">
    <property type="nucleotide sequence ID" value="NZ_CP049863.1"/>
</dbReference>
<feature type="transmembrane region" description="Helical" evidence="5">
    <location>
        <begin position="1679"/>
        <end position="1698"/>
    </location>
</feature>
<evidence type="ECO:0008006" key="10">
    <source>
        <dbReference type="Google" id="ProtNLM"/>
    </source>
</evidence>
<proteinExistence type="predicted"/>
<evidence type="ECO:0000256" key="2">
    <source>
        <dbReference type="ARBA" id="ARBA00022525"/>
    </source>
</evidence>
<evidence type="ECO:0000313" key="8">
    <source>
        <dbReference type="EMBL" id="QIK64170.1"/>
    </source>
</evidence>
<organism evidence="8 9">
    <name type="scientific">Leucobacter viscericola</name>
    <dbReference type="NCBI Taxonomy" id="2714935"/>
    <lineage>
        <taxon>Bacteria</taxon>
        <taxon>Bacillati</taxon>
        <taxon>Actinomycetota</taxon>
        <taxon>Actinomycetes</taxon>
        <taxon>Micrococcales</taxon>
        <taxon>Microbacteriaceae</taxon>
        <taxon>Leucobacter</taxon>
    </lineage>
</organism>
<name>A0A6G7XHT7_9MICO</name>
<dbReference type="Proteomes" id="UP000502677">
    <property type="component" value="Chromosome"/>
</dbReference>
<feature type="domain" description="SD-repeat containing protein B" evidence="6">
    <location>
        <begin position="1233"/>
        <end position="1302"/>
    </location>
</feature>
<keyword evidence="5" id="KW-0472">Membrane</keyword>
<dbReference type="Gene3D" id="2.60.40.10">
    <property type="entry name" value="Immunoglobulins"/>
    <property type="match status" value="2"/>
</dbReference>
<protein>
    <recommendedName>
        <fullName evidence="10">SD-repeat containing protein B domain-containing protein</fullName>
    </recommendedName>
</protein>
<reference evidence="8 9" key="1">
    <citation type="submission" date="2020-03" db="EMBL/GenBank/DDBJ databases">
        <title>Leucobacter sp. nov., isolated from beetles.</title>
        <authorList>
            <person name="Hyun D.-W."/>
            <person name="Bae J.-W."/>
        </authorList>
    </citation>
    <scope>NUCLEOTIDE SEQUENCE [LARGE SCALE GENOMIC DNA]</scope>
    <source>
        <strain evidence="8 9">HDW9C</strain>
    </source>
</reference>
<evidence type="ECO:0000259" key="6">
    <source>
        <dbReference type="Pfam" id="PF17210"/>
    </source>
</evidence>
<feature type="domain" description="DUF5979" evidence="7">
    <location>
        <begin position="1401"/>
        <end position="1506"/>
    </location>
</feature>
<evidence type="ECO:0000256" key="1">
    <source>
        <dbReference type="ARBA" id="ARBA00004613"/>
    </source>
</evidence>
<sequence>MALSTGLIASVLTATPFIQEAANADPTPVTAVQPGQVSEGVHGTIWIDLNGNGAQDGNVLGSTESFGDPNVAAAGLESAGRSGVTIELLDSSGKSVASTTTDNDGQYLFKGIADGAYTVRAVAPSQNYRWIMPTTPHSDLVGQAEAPPTLHTAIAPVTVTGGSSVAVNGGLRPVPQLSLGLASTDTSLPNGGGIVTGTDTLPDVNGVCPTAEPGNDCSLYDNRVATNDLTSIAYTVAATNLQKGVDDKLLPVGDVILEVLLKATDGAKVNFQVTGAAQVPTLCRIDRSVMSKIIVEANGDQRLICNVGPIDAGSARPFGINILTTGESPNGSSFETSAIAYSASNDALPSKQFDIDPIEVSAAPRFNLVKRHNDEDPQGGVQLIAGIYPIKNPVTGKVEDTLLVTYSAVIEGYGGKKGQQSIGSSFEFRDLIDPELAKYGAAPAPGYCGPLNDTYSKSWLLPQAVAAGVDRADNQLQTSGYACDSAVNASGSFGVKVTGADTTLASVPTTSMDRTNSMGAHALASVGRVTVAYPLSALMKANKANNPALVGWKDGDPLVNGVYSVTNCYTDFEPVSPGGVKNFGGGNEPGWDGSKASGDNCVTHNLDVRASGALVKAYGKIPASGDPLTVHANGAPSPDFKNTEEIIPTGLSGWLLGDGLTTGDEGMFTYISANNTTGTVPVANAQVCDVWDNSVQTLTPFSGGPSKGLLASLSLATPGGAATKHAFDPASEGITVEYGKLTKGGSWNNPLMLAYNSETGRYTGDWTAQRLAAQDCGTAAAARGDMVFSTNPVADGWNLADVAMIRVTPKNNQLDAGVSLMMRARLDTRVNFYGGPNDGEAIKSGVILANFTGSRANGGYKNPSPYDPNTHTGASARGDRLAFQDVALGIKKTANQDASGDDKLNTTNAGDKFTWTLSPYVSSNVPSAKARDLKVVDTLPASLKYEPDCTVTPEGVSGPILGTSSKGLTTLTWTYGDRPASDTLPSIDVCTSGSKFVASGSTLVNTADVTADNVIYKKQFHQATRGVIMYAPEGLQVEMDVDQRINVTDQTQKWSLNWGNTASGAKIMPTDSIFVFPKTGDNKAGYESSRHTYGSDYAGTLKLTDFPAKPVATGSMTGELAGDWYYTSAASDTVSDLANDPSNKLAGGSTVWCKQADFGSAGCPADIGDVTAIRFIQADSLEAQTLVSATVSLTAHGNAAANLYVGMFAVWSETYATQPVVSNEPYTQVLGFSIGDLIWQDNDEDGVFNPAVDTGAPAGVKVEVVRVSGGVETVVQTVTTNANGRWVANKLDIGDYYVRVPADQFAKGGPLYGFHASPHGVQSDPNTNFNEDIDNNNEEMPDGGLRSAGLLTLSADIDPPNVTGNGPLGDDVAGMIDNPLLGDDFTNLTLDLAVEATGGIVITKQLEGVGVDPFAYGNELKFALDCQVRGTAVPVDDVELTVPQGATSVTSEPITDLPLGTVCKITEKVKGKADKTADPTTVTVVKKAAEGAIPENTVVASLTNYYSAGALSLTKKGAGPEKALDQVKDEVFSVLITCQVPETLENGESVISTLYSGTVKIKVGQKKNMVDENGGPRKLPLGTHCFAAETDAGSAVKHTVDFGSYDQAVVVTEGSPSSLQELSITAVNTFKVQADKPTPPKTNPVKPGGTNPSTNPGDPTGGDSANAGSGSLAVTGGSITLLAVLSFALVIMGLVLGARRRSKRS</sequence>
<keyword evidence="9" id="KW-1185">Reference proteome</keyword>
<dbReference type="Pfam" id="PF19407">
    <property type="entry name" value="DUF5979"/>
    <property type="match status" value="2"/>
</dbReference>
<feature type="domain" description="DUF5979" evidence="7">
    <location>
        <begin position="1511"/>
        <end position="1630"/>
    </location>
</feature>
<feature type="region of interest" description="Disordered" evidence="4">
    <location>
        <begin position="1630"/>
        <end position="1668"/>
    </location>
</feature>
<dbReference type="InterPro" id="IPR013783">
    <property type="entry name" value="Ig-like_fold"/>
</dbReference>
<keyword evidence="3" id="KW-0732">Signal</keyword>
<evidence type="ECO:0000313" key="9">
    <source>
        <dbReference type="Proteomes" id="UP000502677"/>
    </source>
</evidence>
<dbReference type="PANTHER" id="PTHR23303:SF15">
    <property type="entry name" value="COLOSSIN-A"/>
    <property type="match status" value="1"/>
</dbReference>
<keyword evidence="5" id="KW-1133">Transmembrane helix</keyword>
<dbReference type="InterPro" id="IPR046022">
    <property type="entry name" value="DUF5979"/>
</dbReference>
<dbReference type="GO" id="GO:0005576">
    <property type="term" value="C:extracellular region"/>
    <property type="evidence" value="ECO:0007669"/>
    <property type="project" value="UniProtKB-SubCell"/>
</dbReference>
<dbReference type="InterPro" id="IPR033764">
    <property type="entry name" value="Sdr_B"/>
</dbReference>
<keyword evidence="2" id="KW-0964">Secreted</keyword>
<dbReference type="SUPFAM" id="SSF117074">
    <property type="entry name" value="Hypothetical protein PA1324"/>
    <property type="match status" value="2"/>
</dbReference>
<gene>
    <name evidence="8" type="ORF">G7068_13905</name>
</gene>
<dbReference type="Pfam" id="PF17210">
    <property type="entry name" value="SdrD_B"/>
    <property type="match status" value="2"/>
</dbReference>
<evidence type="ECO:0000256" key="3">
    <source>
        <dbReference type="ARBA" id="ARBA00022729"/>
    </source>
</evidence>
<comment type="subcellular location">
    <subcellularLocation>
        <location evidence="1">Secreted</location>
    </subcellularLocation>
</comment>
<dbReference type="KEGG" id="lvi:G7068_13905"/>
<accession>A0A6G7XHT7</accession>
<evidence type="ECO:0000256" key="4">
    <source>
        <dbReference type="SAM" id="MobiDB-lite"/>
    </source>
</evidence>
<keyword evidence="5" id="KW-0812">Transmembrane</keyword>
<feature type="domain" description="SD-repeat containing protein B" evidence="6">
    <location>
        <begin position="78"/>
        <end position="126"/>
    </location>
</feature>